<feature type="compositionally biased region" description="Pro residues" evidence="1">
    <location>
        <begin position="280"/>
        <end position="295"/>
    </location>
</feature>
<feature type="compositionally biased region" description="Acidic residues" evidence="1">
    <location>
        <begin position="330"/>
        <end position="342"/>
    </location>
</feature>
<sequence length="342" mass="38643">MADKNKEEILENKATTDGLSKSNPIGQHPALLFFVFLLLINKFSRRGGALREISYGSGDEFVVDMDKNPAFPLEKSENKQNRGKKSILNIHDPQDFLGMVERIKPYMDAKNQYILTIFDRWRGLLRDMNSLSDFDSPSNIQDSSSKNPGDILNLLEDLSPFIHQDYHSEVQQISKGIKNMMEIQTNIHNLQNTFTHINGIQDNAQKINHLIDAIEPFMPKEKASTLSQFKNLSRMMDVMKMADVVSKSTDQSSQTTEGNKGEGQDKESNFMELLDILDSPPHPDQIPAPATIDPPAPEHIENPIEDREQPPQEASSEDIEDRDTMAEFVDAIEGEDISQDQS</sequence>
<evidence type="ECO:0000313" key="3">
    <source>
        <dbReference type="Proteomes" id="UP001205748"/>
    </source>
</evidence>
<keyword evidence="3" id="KW-1185">Reference proteome</keyword>
<reference evidence="2" key="1">
    <citation type="submission" date="2022-07" db="EMBL/GenBank/DDBJ databases">
        <title>Enhanced cultured diversity of the mouse gut microbiota enables custom-made synthetic communities.</title>
        <authorList>
            <person name="Afrizal A."/>
        </authorList>
    </citation>
    <scope>NUCLEOTIDE SEQUENCE</scope>
    <source>
        <strain evidence="2">DSM 28593</strain>
    </source>
</reference>
<gene>
    <name evidence="2" type="ORF">NSA47_07095</name>
</gene>
<accession>A0AAE3L3S3</accession>
<feature type="compositionally biased region" description="Polar residues" evidence="1">
    <location>
        <begin position="246"/>
        <end position="258"/>
    </location>
</feature>
<feature type="region of interest" description="Disordered" evidence="1">
    <location>
        <begin position="245"/>
        <end position="342"/>
    </location>
</feature>
<dbReference type="AlphaFoldDB" id="A0AAE3L3S3"/>
<dbReference type="EMBL" id="JANKAS010000005">
    <property type="protein sequence ID" value="MCR1898758.1"/>
    <property type="molecule type" value="Genomic_DNA"/>
</dbReference>
<organism evidence="2 3">
    <name type="scientific">Irregularibacter muris</name>
    <dbReference type="NCBI Taxonomy" id="1796619"/>
    <lineage>
        <taxon>Bacteria</taxon>
        <taxon>Bacillati</taxon>
        <taxon>Bacillota</taxon>
        <taxon>Clostridia</taxon>
        <taxon>Eubacteriales</taxon>
        <taxon>Eubacteriaceae</taxon>
        <taxon>Irregularibacter</taxon>
    </lineage>
</organism>
<dbReference type="RefSeq" id="WP_257530428.1">
    <property type="nucleotide sequence ID" value="NZ_JANKAS010000005.1"/>
</dbReference>
<protein>
    <submittedName>
        <fullName evidence="2">Uncharacterized protein</fullName>
    </submittedName>
</protein>
<name>A0AAE3L3S3_9FIRM</name>
<feature type="compositionally biased region" description="Basic and acidic residues" evidence="1">
    <location>
        <begin position="296"/>
        <end position="310"/>
    </location>
</feature>
<comment type="caution">
    <text evidence="2">The sequence shown here is derived from an EMBL/GenBank/DDBJ whole genome shotgun (WGS) entry which is preliminary data.</text>
</comment>
<dbReference type="Proteomes" id="UP001205748">
    <property type="component" value="Unassembled WGS sequence"/>
</dbReference>
<proteinExistence type="predicted"/>
<feature type="compositionally biased region" description="Basic and acidic residues" evidence="1">
    <location>
        <begin position="259"/>
        <end position="269"/>
    </location>
</feature>
<evidence type="ECO:0000256" key="1">
    <source>
        <dbReference type="SAM" id="MobiDB-lite"/>
    </source>
</evidence>
<evidence type="ECO:0000313" key="2">
    <source>
        <dbReference type="EMBL" id="MCR1898758.1"/>
    </source>
</evidence>